<dbReference type="SUPFAM" id="SSF52058">
    <property type="entry name" value="L domain-like"/>
    <property type="match status" value="1"/>
</dbReference>
<evidence type="ECO:0000256" key="7">
    <source>
        <dbReference type="ARBA" id="ARBA00022737"/>
    </source>
</evidence>
<gene>
    <name evidence="15" type="ORF">FNV43_RR12955</name>
</gene>
<evidence type="ECO:0000256" key="3">
    <source>
        <dbReference type="ARBA" id="ARBA00022475"/>
    </source>
</evidence>
<dbReference type="PANTHER" id="PTHR48061:SF46">
    <property type="entry name" value="LEUCINE-RICH REPEAT-CONTAINING N-TERMINAL PLANT-TYPE DOMAIN-CONTAINING PROTEIN"/>
    <property type="match status" value="1"/>
</dbReference>
<evidence type="ECO:0000256" key="11">
    <source>
        <dbReference type="ARBA" id="ARBA00023180"/>
    </source>
</evidence>
<keyword evidence="3" id="KW-1003">Cell membrane</keyword>
<comment type="caution">
    <text evidence="15">The sequence shown here is derived from an EMBL/GenBank/DDBJ whole genome shotgun (WGS) entry which is preliminary data.</text>
</comment>
<evidence type="ECO:0000313" key="15">
    <source>
        <dbReference type="EMBL" id="KAF3443273.1"/>
    </source>
</evidence>
<keyword evidence="8 12" id="KW-1133">Transmembrane helix</keyword>
<name>A0A8K0MEM4_9ROSA</name>
<dbReference type="AlphaFoldDB" id="A0A8K0MEM4"/>
<dbReference type="InterPro" id="IPR032675">
    <property type="entry name" value="LRR_dom_sf"/>
</dbReference>
<comment type="similarity">
    <text evidence="2">Belongs to the RLP family.</text>
</comment>
<keyword evidence="6 13" id="KW-0732">Signal</keyword>
<dbReference type="Pfam" id="PF00560">
    <property type="entry name" value="LRR_1"/>
    <property type="match status" value="5"/>
</dbReference>
<evidence type="ECO:0000256" key="13">
    <source>
        <dbReference type="SAM" id="SignalP"/>
    </source>
</evidence>
<keyword evidence="11" id="KW-0325">Glycoprotein</keyword>
<keyword evidence="9 12" id="KW-0472">Membrane</keyword>
<evidence type="ECO:0000256" key="1">
    <source>
        <dbReference type="ARBA" id="ARBA00004251"/>
    </source>
</evidence>
<protein>
    <recommendedName>
        <fullName evidence="14">Leucine-rich repeat-containing N-terminal plant-type domain-containing protein</fullName>
    </recommendedName>
</protein>
<feature type="domain" description="Leucine-rich repeat-containing N-terminal plant-type" evidence="14">
    <location>
        <begin position="33"/>
        <end position="84"/>
    </location>
</feature>
<dbReference type="InterPro" id="IPR003591">
    <property type="entry name" value="Leu-rich_rpt_typical-subtyp"/>
</dbReference>
<dbReference type="EMBL" id="VOIH02000006">
    <property type="protein sequence ID" value="KAF3443273.1"/>
    <property type="molecule type" value="Genomic_DNA"/>
</dbReference>
<keyword evidence="4" id="KW-0433">Leucine-rich repeat</keyword>
<keyword evidence="5 12" id="KW-0812">Transmembrane</keyword>
<dbReference type="InterPro" id="IPR001611">
    <property type="entry name" value="Leu-rich_rpt"/>
</dbReference>
<evidence type="ECO:0000256" key="8">
    <source>
        <dbReference type="ARBA" id="ARBA00022989"/>
    </source>
</evidence>
<evidence type="ECO:0000259" key="14">
    <source>
        <dbReference type="Pfam" id="PF08263"/>
    </source>
</evidence>
<dbReference type="Pfam" id="PF13855">
    <property type="entry name" value="LRR_8"/>
    <property type="match status" value="3"/>
</dbReference>
<dbReference type="PANTHER" id="PTHR48061">
    <property type="entry name" value="LEUCINE-RICH REPEAT RECEPTOR PROTEIN KINASE EMS1-LIKE-RELATED"/>
    <property type="match status" value="1"/>
</dbReference>
<keyword evidence="7" id="KW-0677">Repeat</keyword>
<evidence type="ECO:0000313" key="16">
    <source>
        <dbReference type="Proteomes" id="UP000796880"/>
    </source>
</evidence>
<keyword evidence="16" id="KW-1185">Reference proteome</keyword>
<keyword evidence="10" id="KW-0675">Receptor</keyword>
<dbReference type="Gene3D" id="3.80.10.10">
    <property type="entry name" value="Ribonuclease Inhibitor"/>
    <property type="match status" value="5"/>
</dbReference>
<evidence type="ECO:0000256" key="2">
    <source>
        <dbReference type="ARBA" id="ARBA00009592"/>
    </source>
</evidence>
<evidence type="ECO:0000256" key="12">
    <source>
        <dbReference type="SAM" id="Phobius"/>
    </source>
</evidence>
<organism evidence="15 16">
    <name type="scientific">Rhamnella rubrinervis</name>
    <dbReference type="NCBI Taxonomy" id="2594499"/>
    <lineage>
        <taxon>Eukaryota</taxon>
        <taxon>Viridiplantae</taxon>
        <taxon>Streptophyta</taxon>
        <taxon>Embryophyta</taxon>
        <taxon>Tracheophyta</taxon>
        <taxon>Spermatophyta</taxon>
        <taxon>Magnoliopsida</taxon>
        <taxon>eudicotyledons</taxon>
        <taxon>Gunneridae</taxon>
        <taxon>Pentapetalae</taxon>
        <taxon>rosids</taxon>
        <taxon>fabids</taxon>
        <taxon>Rosales</taxon>
        <taxon>Rhamnaceae</taxon>
        <taxon>rhamnoid group</taxon>
        <taxon>Rhamneae</taxon>
        <taxon>Rhamnella</taxon>
    </lineage>
</organism>
<dbReference type="Pfam" id="PF08263">
    <property type="entry name" value="LRRNT_2"/>
    <property type="match status" value="1"/>
</dbReference>
<evidence type="ECO:0000256" key="4">
    <source>
        <dbReference type="ARBA" id="ARBA00022614"/>
    </source>
</evidence>
<dbReference type="GO" id="GO:0005886">
    <property type="term" value="C:plasma membrane"/>
    <property type="evidence" value="ECO:0007669"/>
    <property type="project" value="UniProtKB-SubCell"/>
</dbReference>
<dbReference type="OrthoDB" id="442066at2759"/>
<dbReference type="InterPro" id="IPR013210">
    <property type="entry name" value="LRR_N_plant-typ"/>
</dbReference>
<evidence type="ECO:0000256" key="9">
    <source>
        <dbReference type="ARBA" id="ARBA00023136"/>
    </source>
</evidence>
<sequence>MCLIIGFLFVSSSFLISTSTSSFFNNSSLCHLHESFALLQFKHSFSIFNDTSYDYECGCSLGASRILSWKNGTDCCTWSGVTCDMVTGNVIQLNLHCSKILGIIYSNSTLFFLHHLHRLDLSGNDFSGSQISSNFGRFTSMKHLNLSYSSFSGQVPQEISYLSQLLSLDLSANYALELQTSSLKKITTNLTNLKELNLGYLHVSFVESHSLMNLSSSLTSIELCSSGLQGKFPEKIFLLPNLQVLNLDFNENLIGSFPNSNWSSCPIRELRLSGTAFSIDMSYIRNLKFLNILYLNNCKFIGSHPPLLMVANSTKITHLDLSDNNLGGYMPSNFFLNLQQLIALDLGGNNFVGQLQETCANNSNQISLLYNCSEHQLLGHGPMNLEYLNLRRNKLNGTIPSWLYSLPVLRTLELSENQFTGSIQEFQYVSLSFLNLRDNKLHGPIPVSVFQQENLTTLILIRNNLSGAVGLDLFSKLKYLGDLSLSYNNLSLSFNNFDNYTLSNLEWVELAACNINEFPYFLRASENIYHLDLSQNKIQSNIPKWLWNVGVDTFQDLNLSHNLLTGYLPEQLPWKKLQNIDLRSNLIQGHLPIPTPSIRYYFISNNQLFGEISSLICTLTSIQVLDLSHNTLNGSVPQCLGNLSDNLSVLDLRRNMFDGIIPTPFSKCNSLTSIVLNGNRLKGQLPRALVNCRNIEILDLGNNMINDTFPQWLESLPNLQVLVLRSNKFHGSISSPNATFPFQKLRVLDLSNNQFHGVLPTQYFENFLAMMHDRRVDKLEYMGEYNYYQASVVLTVKGLDVNFEKILNIFTTIDFSKNNFDGKIPESIGKLKSLKGVNLSHNKIYGNIPTSLGNLSNLEWLDLSSNKLSGEIPMQLSEITSLAVFKISQNHLVGAIPHGKQFNTFGNDSYTGNLGLCGFPLTKTCGNDEAQQPSPSVNDDDEEPTNGFDWKYVFIGYASGLVIGISVGYMFFSDDRLACFMRKVGGERWLKLLKTRRRNGGFNRRRRN</sequence>
<dbReference type="SMART" id="SM00369">
    <property type="entry name" value="LRR_TYP"/>
    <property type="match status" value="7"/>
</dbReference>
<feature type="signal peptide" evidence="13">
    <location>
        <begin position="1"/>
        <end position="20"/>
    </location>
</feature>
<feature type="transmembrane region" description="Helical" evidence="12">
    <location>
        <begin position="952"/>
        <end position="972"/>
    </location>
</feature>
<evidence type="ECO:0000256" key="5">
    <source>
        <dbReference type="ARBA" id="ARBA00022692"/>
    </source>
</evidence>
<evidence type="ECO:0000256" key="6">
    <source>
        <dbReference type="ARBA" id="ARBA00022729"/>
    </source>
</evidence>
<dbReference type="SUPFAM" id="SSF52047">
    <property type="entry name" value="RNI-like"/>
    <property type="match status" value="1"/>
</dbReference>
<proteinExistence type="inferred from homology"/>
<dbReference type="PRINTS" id="PR00019">
    <property type="entry name" value="LEURICHRPT"/>
</dbReference>
<accession>A0A8K0MEM4</accession>
<comment type="subcellular location">
    <subcellularLocation>
        <location evidence="1">Cell membrane</location>
        <topology evidence="1">Single-pass type I membrane protein</topology>
    </subcellularLocation>
</comment>
<feature type="chain" id="PRO_5035451662" description="Leucine-rich repeat-containing N-terminal plant-type domain-containing protein" evidence="13">
    <location>
        <begin position="21"/>
        <end position="1008"/>
    </location>
</feature>
<reference evidence="15" key="1">
    <citation type="submission" date="2020-03" db="EMBL/GenBank/DDBJ databases">
        <title>A high-quality chromosome-level genome assembly of a woody plant with both climbing and erect habits, Rhamnella rubrinervis.</title>
        <authorList>
            <person name="Lu Z."/>
            <person name="Yang Y."/>
            <person name="Zhu X."/>
            <person name="Sun Y."/>
        </authorList>
    </citation>
    <scope>NUCLEOTIDE SEQUENCE</scope>
    <source>
        <strain evidence="15">BYM</strain>
        <tissue evidence="15">Leaf</tissue>
    </source>
</reference>
<dbReference type="FunFam" id="3.80.10.10:FF:000041">
    <property type="entry name" value="LRR receptor-like serine/threonine-protein kinase ERECTA"/>
    <property type="match status" value="1"/>
</dbReference>
<dbReference type="Proteomes" id="UP000796880">
    <property type="component" value="Unassembled WGS sequence"/>
</dbReference>
<evidence type="ECO:0000256" key="10">
    <source>
        <dbReference type="ARBA" id="ARBA00023170"/>
    </source>
</evidence>
<dbReference type="InterPro" id="IPR046956">
    <property type="entry name" value="RLP23-like"/>
</dbReference>
<dbReference type="FunFam" id="3.80.10.10:FF:000213">
    <property type="entry name" value="Tyrosine-sulfated glycopeptide receptor 1"/>
    <property type="match status" value="1"/>
</dbReference>